<name>A0AAW2HHP4_9NEOP</name>
<protein>
    <submittedName>
        <fullName evidence="2">Uncharacterized protein</fullName>
    </submittedName>
</protein>
<reference evidence="2" key="1">
    <citation type="journal article" date="2024" name="Gigascience">
        <title>Chromosome-level genome of the poultry shaft louse Menopon gallinae provides insight into the host-switching and adaptive evolution of parasitic lice.</title>
        <authorList>
            <person name="Xu Y."/>
            <person name="Ma L."/>
            <person name="Liu S."/>
            <person name="Liang Y."/>
            <person name="Liu Q."/>
            <person name="He Z."/>
            <person name="Tian L."/>
            <person name="Duan Y."/>
            <person name="Cai W."/>
            <person name="Li H."/>
            <person name="Song F."/>
        </authorList>
    </citation>
    <scope>NUCLEOTIDE SEQUENCE</scope>
    <source>
        <strain evidence="2">Cailab_2023a</strain>
    </source>
</reference>
<gene>
    <name evidence="2" type="ORF">PYX00_007000</name>
</gene>
<feature type="region of interest" description="Disordered" evidence="1">
    <location>
        <begin position="1"/>
        <end position="23"/>
    </location>
</feature>
<evidence type="ECO:0000256" key="1">
    <source>
        <dbReference type="SAM" id="MobiDB-lite"/>
    </source>
</evidence>
<organism evidence="2">
    <name type="scientific">Menopon gallinae</name>
    <name type="common">poultry shaft louse</name>
    <dbReference type="NCBI Taxonomy" id="328185"/>
    <lineage>
        <taxon>Eukaryota</taxon>
        <taxon>Metazoa</taxon>
        <taxon>Ecdysozoa</taxon>
        <taxon>Arthropoda</taxon>
        <taxon>Hexapoda</taxon>
        <taxon>Insecta</taxon>
        <taxon>Pterygota</taxon>
        <taxon>Neoptera</taxon>
        <taxon>Paraneoptera</taxon>
        <taxon>Psocodea</taxon>
        <taxon>Troctomorpha</taxon>
        <taxon>Phthiraptera</taxon>
        <taxon>Amblycera</taxon>
        <taxon>Menoponidae</taxon>
        <taxon>Menopon</taxon>
    </lineage>
</organism>
<dbReference type="EMBL" id="JARGDH010000004">
    <property type="protein sequence ID" value="KAL0269188.1"/>
    <property type="molecule type" value="Genomic_DNA"/>
</dbReference>
<accession>A0AAW2HHP4</accession>
<proteinExistence type="predicted"/>
<sequence length="90" mass="9903">MIDQSNRAVFSPHAGPSGAYSPDGSMVLVVRDDRWTAEFRGGTEMILEPSLEKRNSKISPQKRKMDGLKRIRENTDLKTATISVSIVAGV</sequence>
<dbReference type="AlphaFoldDB" id="A0AAW2HHP4"/>
<comment type="caution">
    <text evidence="2">The sequence shown here is derived from an EMBL/GenBank/DDBJ whole genome shotgun (WGS) entry which is preliminary data.</text>
</comment>
<evidence type="ECO:0000313" key="2">
    <source>
        <dbReference type="EMBL" id="KAL0269188.1"/>
    </source>
</evidence>